<name>A0A7W9TW85_9BURK</name>
<protein>
    <submittedName>
        <fullName evidence="1">Uncharacterized protein</fullName>
    </submittedName>
</protein>
<gene>
    <name evidence="1" type="ORF">F4827_002425</name>
</gene>
<sequence length="84" mass="9527">MQQLHTFDEHLMLDGLSVGQQGVLLAYATDATGDGAPRYLTFISQDFRRSWKDLNDGAAQGGYFDPDTNTQYALFAYTLKKRRF</sequence>
<reference evidence="1 2" key="1">
    <citation type="submission" date="2020-08" db="EMBL/GenBank/DDBJ databases">
        <title>Above-ground endophytic microbial communities from plants in different locations in the United States.</title>
        <authorList>
            <person name="Frank C."/>
        </authorList>
    </citation>
    <scope>NUCLEOTIDE SEQUENCE [LARGE SCALE GENOMIC DNA]</scope>
    <source>
        <strain evidence="1 2">WP4_2_2</strain>
    </source>
</reference>
<keyword evidence="2" id="KW-1185">Reference proteome</keyword>
<evidence type="ECO:0000313" key="1">
    <source>
        <dbReference type="EMBL" id="MBB6102573.1"/>
    </source>
</evidence>
<organism evidence="1 2">
    <name type="scientific">Paraburkholderia bannensis</name>
    <dbReference type="NCBI Taxonomy" id="765414"/>
    <lineage>
        <taxon>Bacteria</taxon>
        <taxon>Pseudomonadati</taxon>
        <taxon>Pseudomonadota</taxon>
        <taxon>Betaproteobacteria</taxon>
        <taxon>Burkholderiales</taxon>
        <taxon>Burkholderiaceae</taxon>
        <taxon>Paraburkholderia</taxon>
    </lineage>
</organism>
<dbReference type="RefSeq" id="WP_311735591.1">
    <property type="nucleotide sequence ID" value="NZ_JACHBW010000006.1"/>
</dbReference>
<dbReference type="Proteomes" id="UP000571554">
    <property type="component" value="Unassembled WGS sequence"/>
</dbReference>
<dbReference type="EMBL" id="JACHBW010000006">
    <property type="protein sequence ID" value="MBB6102573.1"/>
    <property type="molecule type" value="Genomic_DNA"/>
</dbReference>
<proteinExistence type="predicted"/>
<accession>A0A7W9TW85</accession>
<comment type="caution">
    <text evidence="1">The sequence shown here is derived from an EMBL/GenBank/DDBJ whole genome shotgun (WGS) entry which is preliminary data.</text>
</comment>
<evidence type="ECO:0000313" key="2">
    <source>
        <dbReference type="Proteomes" id="UP000571554"/>
    </source>
</evidence>
<dbReference type="AlphaFoldDB" id="A0A7W9TW85"/>